<dbReference type="Proteomes" id="UP000821865">
    <property type="component" value="Chromosome 3"/>
</dbReference>
<keyword evidence="2" id="KW-1185">Reference proteome</keyword>
<comment type="caution">
    <text evidence="1">The sequence shown here is derived from an EMBL/GenBank/DDBJ whole genome shotgun (WGS) entry which is preliminary data.</text>
</comment>
<evidence type="ECO:0000313" key="1">
    <source>
        <dbReference type="EMBL" id="KAH7959839.1"/>
    </source>
</evidence>
<proteinExistence type="predicted"/>
<dbReference type="EMBL" id="CM023472">
    <property type="protein sequence ID" value="KAH7959839.1"/>
    <property type="molecule type" value="Genomic_DNA"/>
</dbReference>
<organism evidence="1 2">
    <name type="scientific">Dermacentor silvarum</name>
    <name type="common">Tick</name>
    <dbReference type="NCBI Taxonomy" id="543639"/>
    <lineage>
        <taxon>Eukaryota</taxon>
        <taxon>Metazoa</taxon>
        <taxon>Ecdysozoa</taxon>
        <taxon>Arthropoda</taxon>
        <taxon>Chelicerata</taxon>
        <taxon>Arachnida</taxon>
        <taxon>Acari</taxon>
        <taxon>Parasitiformes</taxon>
        <taxon>Ixodida</taxon>
        <taxon>Ixodoidea</taxon>
        <taxon>Ixodidae</taxon>
        <taxon>Rhipicephalinae</taxon>
        <taxon>Dermacentor</taxon>
    </lineage>
</organism>
<gene>
    <name evidence="1" type="ORF">HPB49_014154</name>
</gene>
<reference evidence="1" key="1">
    <citation type="submission" date="2020-05" db="EMBL/GenBank/DDBJ databases">
        <title>Large-scale comparative analyses of tick genomes elucidate their genetic diversity and vector capacities.</title>
        <authorList>
            <person name="Jia N."/>
            <person name="Wang J."/>
            <person name="Shi W."/>
            <person name="Du L."/>
            <person name="Sun Y."/>
            <person name="Zhan W."/>
            <person name="Jiang J."/>
            <person name="Wang Q."/>
            <person name="Zhang B."/>
            <person name="Ji P."/>
            <person name="Sakyi L.B."/>
            <person name="Cui X."/>
            <person name="Yuan T."/>
            <person name="Jiang B."/>
            <person name="Yang W."/>
            <person name="Lam T.T.-Y."/>
            <person name="Chang Q."/>
            <person name="Ding S."/>
            <person name="Wang X."/>
            <person name="Zhu J."/>
            <person name="Ruan X."/>
            <person name="Zhao L."/>
            <person name="Wei J."/>
            <person name="Que T."/>
            <person name="Du C."/>
            <person name="Cheng J."/>
            <person name="Dai P."/>
            <person name="Han X."/>
            <person name="Huang E."/>
            <person name="Gao Y."/>
            <person name="Liu J."/>
            <person name="Shao H."/>
            <person name="Ye R."/>
            <person name="Li L."/>
            <person name="Wei W."/>
            <person name="Wang X."/>
            <person name="Wang C."/>
            <person name="Yang T."/>
            <person name="Huo Q."/>
            <person name="Li W."/>
            <person name="Guo W."/>
            <person name="Chen H."/>
            <person name="Zhou L."/>
            <person name="Ni X."/>
            <person name="Tian J."/>
            <person name="Zhou Y."/>
            <person name="Sheng Y."/>
            <person name="Liu T."/>
            <person name="Pan Y."/>
            <person name="Xia L."/>
            <person name="Li J."/>
            <person name="Zhao F."/>
            <person name="Cao W."/>
        </authorList>
    </citation>
    <scope>NUCLEOTIDE SEQUENCE</scope>
    <source>
        <strain evidence="1">Dsil-2018</strain>
    </source>
</reference>
<sequence length="406" mass="44347">MPCKGTSRESATGTSPLETPQRESSEEMMSVLLRVLRVQLEVRQQNRDVLHELQQLRHEVRVVSERLDEIEPLDRTRAVSQPALSTVPPVLPRLPANNIEELEAAEAAVQDEAVAATLSLAQDVRGNPGDASVEEKSAGRMGVLEDLEDSFADSTSVFLGDDVPVFEEGTAAEGSTTTQNSSCSAHTCSADTVAAPHADPETDRCATDGIDKVIIGDSHADYPNNTQKNASYDYPNYAFYSIDIPLAEIELLCTVGHAAISNNMYPPEGICTYLFYTDVVIVDSKIVPSRERNSWKMFKMKAKSYKAVKSGIAFDHRYIRPNLISQAMGELTMLAGNNIASYGLLNIIGKPDELHQTVLATKPVMENAVKSVLCRHSKYPIHVGVLATASSRTGALERRLCGRSIR</sequence>
<protein>
    <submittedName>
        <fullName evidence="1">Uncharacterized protein</fullName>
    </submittedName>
</protein>
<accession>A0ACB8D5T6</accession>
<evidence type="ECO:0000313" key="2">
    <source>
        <dbReference type="Proteomes" id="UP000821865"/>
    </source>
</evidence>
<name>A0ACB8D5T6_DERSI</name>